<evidence type="ECO:0008006" key="3">
    <source>
        <dbReference type="Google" id="ProtNLM"/>
    </source>
</evidence>
<gene>
    <name evidence="1" type="ORF">C0601_08990</name>
</gene>
<comment type="caution">
    <text evidence="1">The sequence shown here is derived from an EMBL/GenBank/DDBJ whole genome shotgun (WGS) entry which is preliminary data.</text>
</comment>
<evidence type="ECO:0000313" key="1">
    <source>
        <dbReference type="EMBL" id="PLX16911.1"/>
    </source>
</evidence>
<dbReference type="SUPFAM" id="SSF48371">
    <property type="entry name" value="ARM repeat"/>
    <property type="match status" value="1"/>
</dbReference>
<protein>
    <recommendedName>
        <fullName evidence="3">HEAT repeat domain-containing protein</fullName>
    </recommendedName>
</protein>
<accession>A0A2N5ZE22</accession>
<name>A0A2N5ZE22_MUIH1</name>
<sequence length="273" mass="31418">MNESVAIKQIIEDLLSGDSEIQKTAAKACYNMKDPSLIPYLKGACKSDNTGVRYFAKKSLFHILESLRKTDDHDLEKIKSLTEKKIYDMILNGDSDELLLAIRAIKQERKVNNQILDALCNVLKKEENEYVISNIISVFSMFSYKKVYPLLIDKLRYKDLRVVANTIEALQYYKSSKTIFILTQFLKHKDNRIKANALSVLMKFSVEGIQKQLVKMLHNGKLWEMDSALYAMIQIDPVVFESEFEWVLTNESDEAIIQKAIDGLQKCKTETAR</sequence>
<feature type="non-terminal residue" evidence="1">
    <location>
        <position position="273"/>
    </location>
</feature>
<dbReference type="Proteomes" id="UP000234857">
    <property type="component" value="Unassembled WGS sequence"/>
</dbReference>
<dbReference type="InterPro" id="IPR016024">
    <property type="entry name" value="ARM-type_fold"/>
</dbReference>
<dbReference type="InterPro" id="IPR011989">
    <property type="entry name" value="ARM-like"/>
</dbReference>
<organism evidence="1 2">
    <name type="scientific">Muiribacterium halophilum</name>
    <dbReference type="NCBI Taxonomy" id="2053465"/>
    <lineage>
        <taxon>Bacteria</taxon>
        <taxon>Candidatus Muiribacteriota</taxon>
        <taxon>Candidatus Muiribacteriia</taxon>
        <taxon>Candidatus Muiribacteriales</taxon>
        <taxon>Candidatus Muiribacteriaceae</taxon>
        <taxon>Candidatus Muiribacterium</taxon>
    </lineage>
</organism>
<proteinExistence type="predicted"/>
<reference evidence="1 2" key="1">
    <citation type="submission" date="2017-11" db="EMBL/GenBank/DDBJ databases">
        <title>Genome-resolved metagenomics identifies genetic mobility, metabolic interactions, and unexpected diversity in perchlorate-reducing communities.</title>
        <authorList>
            <person name="Barnum T.P."/>
            <person name="Figueroa I.A."/>
            <person name="Carlstrom C.I."/>
            <person name="Lucas L.N."/>
            <person name="Engelbrektson A.L."/>
            <person name="Coates J.D."/>
        </authorList>
    </citation>
    <scope>NUCLEOTIDE SEQUENCE [LARGE SCALE GENOMIC DNA]</scope>
    <source>
        <strain evidence="1">BM706</strain>
    </source>
</reference>
<dbReference type="AlphaFoldDB" id="A0A2N5ZE22"/>
<dbReference type="EMBL" id="PKTG01000101">
    <property type="protein sequence ID" value="PLX16911.1"/>
    <property type="molecule type" value="Genomic_DNA"/>
</dbReference>
<dbReference type="Gene3D" id="1.25.10.10">
    <property type="entry name" value="Leucine-rich Repeat Variant"/>
    <property type="match status" value="1"/>
</dbReference>
<evidence type="ECO:0000313" key="2">
    <source>
        <dbReference type="Proteomes" id="UP000234857"/>
    </source>
</evidence>
<dbReference type="Pfam" id="PF13646">
    <property type="entry name" value="HEAT_2"/>
    <property type="match status" value="1"/>
</dbReference>